<dbReference type="HOGENOM" id="CLU_2761601_0_0_1"/>
<evidence type="ECO:0000313" key="4">
    <source>
        <dbReference type="Proteomes" id="UP000002051"/>
    </source>
</evidence>
<feature type="compositionally biased region" description="Basic and acidic residues" evidence="1">
    <location>
        <begin position="44"/>
        <end position="55"/>
    </location>
</feature>
<gene>
    <name evidence="2" type="ordered locus">MTR_3g114675</name>
</gene>
<dbReference type="Proteomes" id="UP000002051">
    <property type="component" value="Chromosome 3"/>
</dbReference>
<name>A0A072VDM1_MEDTR</name>
<feature type="region of interest" description="Disordered" evidence="1">
    <location>
        <begin position="44"/>
        <end position="70"/>
    </location>
</feature>
<reference evidence="2 4" key="1">
    <citation type="journal article" date="2011" name="Nature">
        <title>The Medicago genome provides insight into the evolution of rhizobial symbioses.</title>
        <authorList>
            <person name="Young N.D."/>
            <person name="Debelle F."/>
            <person name="Oldroyd G.E."/>
            <person name="Geurts R."/>
            <person name="Cannon S.B."/>
            <person name="Udvardi M.K."/>
            <person name="Benedito V.A."/>
            <person name="Mayer K.F."/>
            <person name="Gouzy J."/>
            <person name="Schoof H."/>
            <person name="Van de Peer Y."/>
            <person name="Proost S."/>
            <person name="Cook D.R."/>
            <person name="Meyers B.C."/>
            <person name="Spannagl M."/>
            <person name="Cheung F."/>
            <person name="De Mita S."/>
            <person name="Krishnakumar V."/>
            <person name="Gundlach H."/>
            <person name="Zhou S."/>
            <person name="Mudge J."/>
            <person name="Bharti A.K."/>
            <person name="Murray J.D."/>
            <person name="Naoumkina M.A."/>
            <person name="Rosen B."/>
            <person name="Silverstein K.A."/>
            <person name="Tang H."/>
            <person name="Rombauts S."/>
            <person name="Zhao P.X."/>
            <person name="Zhou P."/>
            <person name="Barbe V."/>
            <person name="Bardou P."/>
            <person name="Bechner M."/>
            <person name="Bellec A."/>
            <person name="Berger A."/>
            <person name="Berges H."/>
            <person name="Bidwell S."/>
            <person name="Bisseling T."/>
            <person name="Choisne N."/>
            <person name="Couloux A."/>
            <person name="Denny R."/>
            <person name="Deshpande S."/>
            <person name="Dai X."/>
            <person name="Doyle J.J."/>
            <person name="Dudez A.M."/>
            <person name="Farmer A.D."/>
            <person name="Fouteau S."/>
            <person name="Franken C."/>
            <person name="Gibelin C."/>
            <person name="Gish J."/>
            <person name="Goldstein S."/>
            <person name="Gonzalez A.J."/>
            <person name="Green P.J."/>
            <person name="Hallab A."/>
            <person name="Hartog M."/>
            <person name="Hua A."/>
            <person name="Humphray S.J."/>
            <person name="Jeong D.H."/>
            <person name="Jing Y."/>
            <person name="Jocker A."/>
            <person name="Kenton S.M."/>
            <person name="Kim D.J."/>
            <person name="Klee K."/>
            <person name="Lai H."/>
            <person name="Lang C."/>
            <person name="Lin S."/>
            <person name="Macmil S.L."/>
            <person name="Magdelenat G."/>
            <person name="Matthews L."/>
            <person name="McCorrison J."/>
            <person name="Monaghan E.L."/>
            <person name="Mun J.H."/>
            <person name="Najar F.Z."/>
            <person name="Nicholson C."/>
            <person name="Noirot C."/>
            <person name="O'Bleness M."/>
            <person name="Paule C.R."/>
            <person name="Poulain J."/>
            <person name="Prion F."/>
            <person name="Qin B."/>
            <person name="Qu C."/>
            <person name="Retzel E.F."/>
            <person name="Riddle C."/>
            <person name="Sallet E."/>
            <person name="Samain S."/>
            <person name="Samson N."/>
            <person name="Sanders I."/>
            <person name="Saurat O."/>
            <person name="Scarpelli C."/>
            <person name="Schiex T."/>
            <person name="Segurens B."/>
            <person name="Severin A.J."/>
            <person name="Sherrier D.J."/>
            <person name="Shi R."/>
            <person name="Sims S."/>
            <person name="Singer S.R."/>
            <person name="Sinharoy S."/>
            <person name="Sterck L."/>
            <person name="Viollet A."/>
            <person name="Wang B.B."/>
            <person name="Wang K."/>
            <person name="Wang M."/>
            <person name="Wang X."/>
            <person name="Warfsmann J."/>
            <person name="Weissenbach J."/>
            <person name="White D.D."/>
            <person name="White J.D."/>
            <person name="Wiley G.B."/>
            <person name="Wincker P."/>
            <person name="Xing Y."/>
            <person name="Yang L."/>
            <person name="Yao Z."/>
            <person name="Ying F."/>
            <person name="Zhai J."/>
            <person name="Zhou L."/>
            <person name="Zuber A."/>
            <person name="Denarie J."/>
            <person name="Dixon R.A."/>
            <person name="May G.D."/>
            <person name="Schwartz D.C."/>
            <person name="Rogers J."/>
            <person name="Quetier F."/>
            <person name="Town C.D."/>
            <person name="Roe B.A."/>
        </authorList>
    </citation>
    <scope>NUCLEOTIDE SEQUENCE [LARGE SCALE GENOMIC DNA]</scope>
    <source>
        <strain evidence="2">A17</strain>
        <strain evidence="3 4">cv. Jemalong A17</strain>
    </source>
</reference>
<dbReference type="EnsemblPlants" id="KEH36265">
    <property type="protein sequence ID" value="KEH36265"/>
    <property type="gene ID" value="MTR_3g114675"/>
</dbReference>
<dbReference type="AlphaFoldDB" id="A0A072VDM1"/>
<accession>A0A072VDM1</accession>
<sequence length="70" mass="8261">MVKREWREENLVLPEVEAARGEDEAKGENVSGLRERLGGRRRWMGERVAGGDDDKRKKKKKKKKRVFSFF</sequence>
<protein>
    <submittedName>
        <fullName evidence="2 3">Uncharacterized protein</fullName>
    </submittedName>
</protein>
<proteinExistence type="predicted"/>
<evidence type="ECO:0000256" key="1">
    <source>
        <dbReference type="SAM" id="MobiDB-lite"/>
    </source>
</evidence>
<reference evidence="3" key="3">
    <citation type="submission" date="2015-04" db="UniProtKB">
        <authorList>
            <consortium name="EnsemblPlants"/>
        </authorList>
    </citation>
    <scope>IDENTIFICATION</scope>
    <source>
        <strain evidence="3">cv. Jemalong A17</strain>
    </source>
</reference>
<feature type="compositionally biased region" description="Basic residues" evidence="1">
    <location>
        <begin position="56"/>
        <end position="70"/>
    </location>
</feature>
<reference evidence="2 4" key="2">
    <citation type="journal article" date="2014" name="BMC Genomics">
        <title>An improved genome release (version Mt4.0) for the model legume Medicago truncatula.</title>
        <authorList>
            <person name="Tang H."/>
            <person name="Krishnakumar V."/>
            <person name="Bidwell S."/>
            <person name="Rosen B."/>
            <person name="Chan A."/>
            <person name="Zhou S."/>
            <person name="Gentzbittel L."/>
            <person name="Childs K.L."/>
            <person name="Yandell M."/>
            <person name="Gundlach H."/>
            <person name="Mayer K.F."/>
            <person name="Schwartz D.C."/>
            <person name="Town C.D."/>
        </authorList>
    </citation>
    <scope>GENOME REANNOTATION</scope>
    <source>
        <strain evidence="2">A17</strain>
        <strain evidence="3 4">cv. Jemalong A17</strain>
    </source>
</reference>
<keyword evidence="4" id="KW-1185">Reference proteome</keyword>
<evidence type="ECO:0000313" key="3">
    <source>
        <dbReference type="EnsemblPlants" id="KEH36265"/>
    </source>
</evidence>
<dbReference type="EMBL" id="CM001219">
    <property type="protein sequence ID" value="KEH36265.1"/>
    <property type="molecule type" value="Genomic_DNA"/>
</dbReference>
<organism evidence="2 4">
    <name type="scientific">Medicago truncatula</name>
    <name type="common">Barrel medic</name>
    <name type="synonym">Medicago tribuloides</name>
    <dbReference type="NCBI Taxonomy" id="3880"/>
    <lineage>
        <taxon>Eukaryota</taxon>
        <taxon>Viridiplantae</taxon>
        <taxon>Streptophyta</taxon>
        <taxon>Embryophyta</taxon>
        <taxon>Tracheophyta</taxon>
        <taxon>Spermatophyta</taxon>
        <taxon>Magnoliopsida</taxon>
        <taxon>eudicotyledons</taxon>
        <taxon>Gunneridae</taxon>
        <taxon>Pentapetalae</taxon>
        <taxon>rosids</taxon>
        <taxon>fabids</taxon>
        <taxon>Fabales</taxon>
        <taxon>Fabaceae</taxon>
        <taxon>Papilionoideae</taxon>
        <taxon>50 kb inversion clade</taxon>
        <taxon>NPAAA clade</taxon>
        <taxon>Hologalegina</taxon>
        <taxon>IRL clade</taxon>
        <taxon>Trifolieae</taxon>
        <taxon>Medicago</taxon>
    </lineage>
</organism>
<evidence type="ECO:0000313" key="2">
    <source>
        <dbReference type="EMBL" id="KEH36265.1"/>
    </source>
</evidence>